<evidence type="ECO:0000313" key="5">
    <source>
        <dbReference type="EMBL" id="TFK57155.1"/>
    </source>
</evidence>
<comment type="similarity">
    <text evidence="2">Belongs to the ESS2 family.</text>
</comment>
<feature type="compositionally biased region" description="Basic and acidic residues" evidence="4">
    <location>
        <begin position="201"/>
        <end position="217"/>
    </location>
</feature>
<protein>
    <recommendedName>
        <fullName evidence="7">Nuclear protein DGCR14</fullName>
    </recommendedName>
</protein>
<feature type="region of interest" description="Disordered" evidence="4">
    <location>
        <begin position="71"/>
        <end position="108"/>
    </location>
</feature>
<dbReference type="OrthoDB" id="19679at2759"/>
<proteinExistence type="inferred from homology"/>
<dbReference type="AlphaFoldDB" id="A0A5C3NJW1"/>
<evidence type="ECO:0000256" key="2">
    <source>
        <dbReference type="ARBA" id="ARBA00009072"/>
    </source>
</evidence>
<dbReference type="Proteomes" id="UP000305948">
    <property type="component" value="Unassembled WGS sequence"/>
</dbReference>
<feature type="region of interest" description="Disordered" evidence="4">
    <location>
        <begin position="193"/>
        <end position="243"/>
    </location>
</feature>
<dbReference type="STRING" id="5364.A0A5C3NJW1"/>
<feature type="compositionally biased region" description="Polar residues" evidence="4">
    <location>
        <begin position="414"/>
        <end position="423"/>
    </location>
</feature>
<evidence type="ECO:0008006" key="7">
    <source>
        <dbReference type="Google" id="ProtNLM"/>
    </source>
</evidence>
<dbReference type="InterPro" id="IPR019148">
    <property type="entry name" value="Nuclear_protein_DGCR14_ESS-2"/>
</dbReference>
<feature type="compositionally biased region" description="Basic and acidic residues" evidence="4">
    <location>
        <begin position="229"/>
        <end position="241"/>
    </location>
</feature>
<evidence type="ECO:0000256" key="3">
    <source>
        <dbReference type="ARBA" id="ARBA00023242"/>
    </source>
</evidence>
<name>A0A5C3NJW1_9AGAM</name>
<accession>A0A5C3NJW1</accession>
<comment type="subcellular location">
    <subcellularLocation>
        <location evidence="1">Nucleus</location>
    </subcellularLocation>
</comment>
<gene>
    <name evidence="5" type="ORF">OE88DRAFT_1619106</name>
</gene>
<dbReference type="PANTHER" id="PTHR12940:SF0">
    <property type="entry name" value="SPLICING FACTOR ESS-2 HOMOLOG"/>
    <property type="match status" value="1"/>
</dbReference>
<dbReference type="Pfam" id="PF09751">
    <property type="entry name" value="Es2"/>
    <property type="match status" value="1"/>
</dbReference>
<dbReference type="EMBL" id="ML213503">
    <property type="protein sequence ID" value="TFK57155.1"/>
    <property type="molecule type" value="Genomic_DNA"/>
</dbReference>
<evidence type="ECO:0000313" key="6">
    <source>
        <dbReference type="Proteomes" id="UP000305948"/>
    </source>
</evidence>
<keyword evidence="3" id="KW-0539">Nucleus</keyword>
<feature type="compositionally biased region" description="Basic and acidic residues" evidence="4">
    <location>
        <begin position="290"/>
        <end position="303"/>
    </location>
</feature>
<reference evidence="5 6" key="1">
    <citation type="journal article" date="2019" name="Nat. Ecol. Evol.">
        <title>Megaphylogeny resolves global patterns of mushroom evolution.</title>
        <authorList>
            <person name="Varga T."/>
            <person name="Krizsan K."/>
            <person name="Foldi C."/>
            <person name="Dima B."/>
            <person name="Sanchez-Garcia M."/>
            <person name="Sanchez-Ramirez S."/>
            <person name="Szollosi G.J."/>
            <person name="Szarkandi J.G."/>
            <person name="Papp V."/>
            <person name="Albert L."/>
            <person name="Andreopoulos W."/>
            <person name="Angelini C."/>
            <person name="Antonin V."/>
            <person name="Barry K.W."/>
            <person name="Bougher N.L."/>
            <person name="Buchanan P."/>
            <person name="Buyck B."/>
            <person name="Bense V."/>
            <person name="Catcheside P."/>
            <person name="Chovatia M."/>
            <person name="Cooper J."/>
            <person name="Damon W."/>
            <person name="Desjardin D."/>
            <person name="Finy P."/>
            <person name="Geml J."/>
            <person name="Haridas S."/>
            <person name="Hughes K."/>
            <person name="Justo A."/>
            <person name="Karasinski D."/>
            <person name="Kautmanova I."/>
            <person name="Kiss B."/>
            <person name="Kocsube S."/>
            <person name="Kotiranta H."/>
            <person name="LaButti K.M."/>
            <person name="Lechner B.E."/>
            <person name="Liimatainen K."/>
            <person name="Lipzen A."/>
            <person name="Lukacs Z."/>
            <person name="Mihaltcheva S."/>
            <person name="Morgado L.N."/>
            <person name="Niskanen T."/>
            <person name="Noordeloos M.E."/>
            <person name="Ohm R.A."/>
            <person name="Ortiz-Santana B."/>
            <person name="Ovrebo C."/>
            <person name="Racz N."/>
            <person name="Riley R."/>
            <person name="Savchenko A."/>
            <person name="Shiryaev A."/>
            <person name="Soop K."/>
            <person name="Spirin V."/>
            <person name="Szebenyi C."/>
            <person name="Tomsovsky M."/>
            <person name="Tulloss R.E."/>
            <person name="Uehling J."/>
            <person name="Grigoriev I.V."/>
            <person name="Vagvolgyi C."/>
            <person name="Papp T."/>
            <person name="Martin F.M."/>
            <person name="Miettinen O."/>
            <person name="Hibbett D.S."/>
            <person name="Nagy L.G."/>
        </authorList>
    </citation>
    <scope>NUCLEOTIDE SEQUENCE [LARGE SCALE GENOMIC DNA]</scope>
    <source>
        <strain evidence="5 6">OMC1185</strain>
    </source>
</reference>
<evidence type="ECO:0000256" key="4">
    <source>
        <dbReference type="SAM" id="MobiDB-lite"/>
    </source>
</evidence>
<dbReference type="GO" id="GO:0071013">
    <property type="term" value="C:catalytic step 2 spliceosome"/>
    <property type="evidence" value="ECO:0007669"/>
    <property type="project" value="TreeGrafter"/>
</dbReference>
<sequence>MSPPGSPPSRSLNRQVVLEEDEYTAALSQIIARDFFPSLVHLDATNDYLDALRSEDPQLIHASVRRLEQLSTPATQRGRRWQTPSQTPYGLGPSETPLRTPRGEPQTKRARYDTDVTLDTFQARYTSEDNSSFSEILDDENRQRREKWSWAWEAQKRVEAQRDRLIEDRKRSMIEAPAGPGVREKFLIEAPAPAGLITDGKSQDEKDGDGDKGKGKEVVLQAPEEEKETDVMAPKKDKRPAGVDGWHFKARNSLMFPPDADVLPYAGSASTSKLNDETIAPKVIMYDSTRLPEQDSNHRETRSEPPSPTRSRIDAAIAGTPYRPKSPTINNFSFVPAVPSPTPSQLGPAAVKQLMTWGTITATPRVLESGDDVESVPPPKTPFHIPALSSREALSHKLSAKASKSLNAKASLLNGSSSRTTARTPRKGAMAPPSWTPRKVDAAGGLTPAARRLLDKTAMGTAASRRAEAMGKMAGWEGSGKRETDLNRVRWTPTPSPVTRR</sequence>
<feature type="compositionally biased region" description="Basic and acidic residues" evidence="4">
    <location>
        <begin position="479"/>
        <end position="488"/>
    </location>
</feature>
<dbReference type="PANTHER" id="PTHR12940">
    <property type="entry name" value="ES-2 PROTEIN - RELATED"/>
    <property type="match status" value="1"/>
</dbReference>
<organism evidence="5 6">
    <name type="scientific">Heliocybe sulcata</name>
    <dbReference type="NCBI Taxonomy" id="5364"/>
    <lineage>
        <taxon>Eukaryota</taxon>
        <taxon>Fungi</taxon>
        <taxon>Dikarya</taxon>
        <taxon>Basidiomycota</taxon>
        <taxon>Agaricomycotina</taxon>
        <taxon>Agaricomycetes</taxon>
        <taxon>Gloeophyllales</taxon>
        <taxon>Gloeophyllaceae</taxon>
        <taxon>Heliocybe</taxon>
    </lineage>
</organism>
<evidence type="ECO:0000256" key="1">
    <source>
        <dbReference type="ARBA" id="ARBA00004123"/>
    </source>
</evidence>
<feature type="region of interest" description="Disordered" evidence="4">
    <location>
        <begin position="409"/>
        <end position="441"/>
    </location>
</feature>
<keyword evidence="6" id="KW-1185">Reference proteome</keyword>
<feature type="region of interest" description="Disordered" evidence="4">
    <location>
        <begin position="455"/>
        <end position="501"/>
    </location>
</feature>
<feature type="region of interest" description="Disordered" evidence="4">
    <location>
        <begin position="289"/>
        <end position="313"/>
    </location>
</feature>